<dbReference type="OMA" id="ARQYPQM"/>
<dbReference type="InterPro" id="IPR011037">
    <property type="entry name" value="Pyrv_Knase-like_insert_dom_sf"/>
</dbReference>
<sequence length="372" mass="40081">MALRLVCCAGAGVGAILLARRVLRARRAAAALECVDEPDAAPPNGPAPHAVRSLHVFPVKSCAGVAVESLDLDAWGIVGDRRFMVYRPGATPRFVTQRQLAKMALVEACVRSAEDGGGLLLSLRSRIPHGPRHAWGLSPFAPRARLDVRIDLRIAHSLPAVRVGIWDDTVDARDVGDDAARWLSAQLREAVRLCWAAPDFQRPVDARYTPAYALRAGGTLPQVAFGDGYPLLLASTASLRRLNVAIVAAGGAAVPMSRFRANVVVSCEQPFEEDRWKRVRIGDVEFAVVKGCSRCKIPTIDQRTAAVAPGPGGRGLGEPHVTLRKFRKRGDDVYFGQNLVPLATSGTIRHGDSVVVLERGEPTWDCHAVPAE</sequence>
<proteinExistence type="predicted"/>
<dbReference type="AlphaFoldDB" id="A0A8J6C9R7"/>
<dbReference type="SUPFAM" id="SSF50800">
    <property type="entry name" value="PK beta-barrel domain-like"/>
    <property type="match status" value="1"/>
</dbReference>
<name>A0A8J6C9R7_DIALT</name>
<dbReference type="GO" id="GO:0030170">
    <property type="term" value="F:pyridoxal phosphate binding"/>
    <property type="evidence" value="ECO:0007669"/>
    <property type="project" value="InterPro"/>
</dbReference>
<keyword evidence="3" id="KW-1185">Reference proteome</keyword>
<dbReference type="InterPro" id="IPR005303">
    <property type="entry name" value="MOCOS_middle"/>
</dbReference>
<dbReference type="SUPFAM" id="SSF141673">
    <property type="entry name" value="MOSC N-terminal domain-like"/>
    <property type="match status" value="1"/>
</dbReference>
<dbReference type="InterPro" id="IPR005302">
    <property type="entry name" value="MoCF_Sase_C"/>
</dbReference>
<evidence type="ECO:0000259" key="1">
    <source>
        <dbReference type="PROSITE" id="PS51340"/>
    </source>
</evidence>
<dbReference type="Pfam" id="PF03476">
    <property type="entry name" value="MOSC_N"/>
    <property type="match status" value="1"/>
</dbReference>
<organism evidence="2 3">
    <name type="scientific">Diacronema lutheri</name>
    <name type="common">Unicellular marine alga</name>
    <name type="synonym">Monochrysis lutheri</name>
    <dbReference type="NCBI Taxonomy" id="2081491"/>
    <lineage>
        <taxon>Eukaryota</taxon>
        <taxon>Haptista</taxon>
        <taxon>Haptophyta</taxon>
        <taxon>Pavlovophyceae</taxon>
        <taxon>Pavlovales</taxon>
        <taxon>Pavlovaceae</taxon>
        <taxon>Diacronema</taxon>
    </lineage>
</organism>
<dbReference type="Proteomes" id="UP000751190">
    <property type="component" value="Unassembled WGS sequence"/>
</dbReference>
<comment type="caution">
    <text evidence="2">The sequence shown here is derived from an EMBL/GenBank/DDBJ whole genome shotgun (WGS) entry which is preliminary data.</text>
</comment>
<accession>A0A8J6C9R7</accession>
<protein>
    <recommendedName>
        <fullName evidence="1">MOSC domain-containing protein</fullName>
    </recommendedName>
</protein>
<dbReference type="PROSITE" id="PS51340">
    <property type="entry name" value="MOSC"/>
    <property type="match status" value="1"/>
</dbReference>
<dbReference type="GO" id="GO:0030151">
    <property type="term" value="F:molybdenum ion binding"/>
    <property type="evidence" value="ECO:0007669"/>
    <property type="project" value="InterPro"/>
</dbReference>
<evidence type="ECO:0000313" key="3">
    <source>
        <dbReference type="Proteomes" id="UP000751190"/>
    </source>
</evidence>
<dbReference type="PANTHER" id="PTHR14237">
    <property type="entry name" value="MOLYBDOPTERIN COFACTOR SULFURASE MOSC"/>
    <property type="match status" value="1"/>
</dbReference>
<gene>
    <name evidence="2" type="ORF">KFE25_010212</name>
</gene>
<reference evidence="2" key="1">
    <citation type="submission" date="2021-05" db="EMBL/GenBank/DDBJ databases">
        <title>The genome of the haptophyte Pavlova lutheri (Diacronema luteri, Pavlovales) - a model for lipid biosynthesis in eukaryotic algae.</title>
        <authorList>
            <person name="Hulatt C.J."/>
            <person name="Posewitz M.C."/>
        </authorList>
    </citation>
    <scope>NUCLEOTIDE SEQUENCE</scope>
    <source>
        <strain evidence="2">NIVA-4/92</strain>
    </source>
</reference>
<evidence type="ECO:0000313" key="2">
    <source>
        <dbReference type="EMBL" id="KAG8464844.1"/>
    </source>
</evidence>
<dbReference type="GO" id="GO:0003824">
    <property type="term" value="F:catalytic activity"/>
    <property type="evidence" value="ECO:0007669"/>
    <property type="project" value="InterPro"/>
</dbReference>
<dbReference type="PANTHER" id="PTHR14237:SF19">
    <property type="entry name" value="MITOCHONDRIAL AMIDOXIME REDUCING COMPONENT 1"/>
    <property type="match status" value="1"/>
</dbReference>
<dbReference type="Pfam" id="PF03473">
    <property type="entry name" value="MOSC"/>
    <property type="match status" value="1"/>
</dbReference>
<dbReference type="EMBL" id="JAGTXO010000012">
    <property type="protein sequence ID" value="KAG8464844.1"/>
    <property type="molecule type" value="Genomic_DNA"/>
</dbReference>
<feature type="domain" description="MOSC" evidence="1">
    <location>
        <begin position="201"/>
        <end position="357"/>
    </location>
</feature>
<dbReference type="OrthoDB" id="17255at2759"/>